<sequence length="54" mass="5761">MLADAELKLLLTLAEWALAIEEANGQGFGPSSSFENIQAALGRLKEAMAAERGR</sequence>
<reference evidence="1 2" key="1">
    <citation type="submission" date="2016-11" db="EMBL/GenBank/DDBJ databases">
        <authorList>
            <person name="Jaros S."/>
            <person name="Januszkiewicz K."/>
            <person name="Wedrychowicz H."/>
        </authorList>
    </citation>
    <scope>NUCLEOTIDE SEQUENCE [LARGE SCALE GENOMIC DNA]</scope>
    <source>
        <strain evidence="1 2">DSM 14916</strain>
    </source>
</reference>
<proteinExistence type="predicted"/>
<organism evidence="1 2">
    <name type="scientific">Muricoccus roseus</name>
    <dbReference type="NCBI Taxonomy" id="198092"/>
    <lineage>
        <taxon>Bacteria</taxon>
        <taxon>Pseudomonadati</taxon>
        <taxon>Pseudomonadota</taxon>
        <taxon>Alphaproteobacteria</taxon>
        <taxon>Acetobacterales</taxon>
        <taxon>Roseomonadaceae</taxon>
        <taxon>Muricoccus</taxon>
    </lineage>
</organism>
<keyword evidence="2" id="KW-1185">Reference proteome</keyword>
<dbReference type="EMBL" id="FQZF01000018">
    <property type="protein sequence ID" value="SHJ70000.1"/>
    <property type="molecule type" value="Genomic_DNA"/>
</dbReference>
<evidence type="ECO:0000313" key="2">
    <source>
        <dbReference type="Proteomes" id="UP000184387"/>
    </source>
</evidence>
<dbReference type="AlphaFoldDB" id="A0A1M6LFM4"/>
<dbReference type="STRING" id="198092.SAMN02745194_03159"/>
<accession>A0A1M6LFM4</accession>
<protein>
    <submittedName>
        <fullName evidence="1">Uncharacterized protein</fullName>
    </submittedName>
</protein>
<gene>
    <name evidence="1" type="ORF">SAMN02745194_03159</name>
</gene>
<dbReference type="Proteomes" id="UP000184387">
    <property type="component" value="Unassembled WGS sequence"/>
</dbReference>
<name>A0A1M6LFM4_9PROT</name>
<evidence type="ECO:0000313" key="1">
    <source>
        <dbReference type="EMBL" id="SHJ70000.1"/>
    </source>
</evidence>